<dbReference type="InterPro" id="IPR001352">
    <property type="entry name" value="RNase_HII/HIII"/>
</dbReference>
<evidence type="ECO:0000256" key="2">
    <source>
        <dbReference type="ARBA" id="ARBA00001946"/>
    </source>
</evidence>
<dbReference type="PANTHER" id="PTHR10954">
    <property type="entry name" value="RIBONUCLEASE H2 SUBUNIT A"/>
    <property type="match status" value="1"/>
</dbReference>
<gene>
    <name evidence="11" type="ORF">DM01DRAFT_1333607</name>
</gene>
<dbReference type="InterPro" id="IPR024567">
    <property type="entry name" value="RNase_HII/HIII_dom"/>
</dbReference>
<evidence type="ECO:0000259" key="10">
    <source>
        <dbReference type="PROSITE" id="PS51975"/>
    </source>
</evidence>
<evidence type="ECO:0000256" key="4">
    <source>
        <dbReference type="ARBA" id="ARBA00022722"/>
    </source>
</evidence>
<organism evidence="11 12">
    <name type="scientific">Hesseltinella vesiculosa</name>
    <dbReference type="NCBI Taxonomy" id="101127"/>
    <lineage>
        <taxon>Eukaryota</taxon>
        <taxon>Fungi</taxon>
        <taxon>Fungi incertae sedis</taxon>
        <taxon>Mucoromycota</taxon>
        <taxon>Mucoromycotina</taxon>
        <taxon>Mucoromycetes</taxon>
        <taxon>Mucorales</taxon>
        <taxon>Cunninghamellaceae</taxon>
        <taxon>Hesseltinella</taxon>
    </lineage>
</organism>
<keyword evidence="12" id="KW-1185">Reference proteome</keyword>
<dbReference type="InterPro" id="IPR012337">
    <property type="entry name" value="RNaseH-like_sf"/>
</dbReference>
<dbReference type="InterPro" id="IPR023160">
    <property type="entry name" value="RNase_HII_hlx-loop-hlx_cap_dom"/>
</dbReference>
<comment type="cofactor">
    <cofactor evidence="2">
        <name>Mg(2+)</name>
        <dbReference type="ChEBI" id="CHEBI:18420"/>
    </cofactor>
</comment>
<evidence type="ECO:0000313" key="12">
    <source>
        <dbReference type="Proteomes" id="UP000242146"/>
    </source>
</evidence>
<dbReference type="AlphaFoldDB" id="A0A1X2GRX6"/>
<dbReference type="CDD" id="cd07181">
    <property type="entry name" value="RNase_HII_eukaryota_like"/>
    <property type="match status" value="1"/>
</dbReference>
<comment type="cofactor">
    <cofactor evidence="8">
        <name>Mn(2+)</name>
        <dbReference type="ChEBI" id="CHEBI:29035"/>
    </cofactor>
    <cofactor evidence="8">
        <name>Mg(2+)</name>
        <dbReference type="ChEBI" id="CHEBI:18420"/>
    </cofactor>
    <text evidence="8">Manganese or magnesium. Binds 1 divalent metal ion per monomer in the absence of substrate. May bind a second metal ion after substrate binding.</text>
</comment>
<dbReference type="GO" id="GO:0043137">
    <property type="term" value="P:DNA replication, removal of RNA primer"/>
    <property type="evidence" value="ECO:0007669"/>
    <property type="project" value="EnsemblFungi"/>
</dbReference>
<dbReference type="SUPFAM" id="SSF53098">
    <property type="entry name" value="Ribonuclease H-like"/>
    <property type="match status" value="1"/>
</dbReference>
<comment type="function">
    <text evidence="9">Endonuclease that specifically degrades the RNA of RNA-DNA hybrids.</text>
</comment>
<dbReference type="GO" id="GO:0003723">
    <property type="term" value="F:RNA binding"/>
    <property type="evidence" value="ECO:0007669"/>
    <property type="project" value="UniProtKB-UniRule"/>
</dbReference>
<evidence type="ECO:0000256" key="7">
    <source>
        <dbReference type="ARBA" id="ARBA00022801"/>
    </source>
</evidence>
<keyword evidence="7 8" id="KW-0378">Hydrolase</keyword>
<evidence type="ECO:0000256" key="9">
    <source>
        <dbReference type="RuleBase" id="RU003515"/>
    </source>
</evidence>
<dbReference type="PANTHER" id="PTHR10954:SF7">
    <property type="entry name" value="RIBONUCLEASE H2 SUBUNIT A"/>
    <property type="match status" value="1"/>
</dbReference>
<dbReference type="GO" id="GO:0046872">
    <property type="term" value="F:metal ion binding"/>
    <property type="evidence" value="ECO:0007669"/>
    <property type="project" value="UniProtKB-KW"/>
</dbReference>
<accession>A0A1X2GRX6</accession>
<name>A0A1X2GRX6_9FUNG</name>
<dbReference type="InterPro" id="IPR036397">
    <property type="entry name" value="RNaseH_sf"/>
</dbReference>
<evidence type="ECO:0000256" key="1">
    <source>
        <dbReference type="ARBA" id="ARBA00000077"/>
    </source>
</evidence>
<feature type="binding site" evidence="8">
    <location>
        <position position="52"/>
    </location>
    <ligand>
        <name>a divalent metal cation</name>
        <dbReference type="ChEBI" id="CHEBI:60240"/>
    </ligand>
</feature>
<dbReference type="NCBIfam" id="TIGR00729">
    <property type="entry name" value="ribonuclease HII"/>
    <property type="match status" value="1"/>
</dbReference>
<feature type="binding site" evidence="8">
    <location>
        <position position="161"/>
    </location>
    <ligand>
        <name>a divalent metal cation</name>
        <dbReference type="ChEBI" id="CHEBI:60240"/>
    </ligand>
</feature>
<dbReference type="Proteomes" id="UP000242146">
    <property type="component" value="Unassembled WGS sequence"/>
</dbReference>
<dbReference type="EMBL" id="MCGT01000006">
    <property type="protein sequence ID" value="ORX59017.1"/>
    <property type="molecule type" value="Genomic_DNA"/>
</dbReference>
<evidence type="ECO:0000256" key="6">
    <source>
        <dbReference type="ARBA" id="ARBA00022759"/>
    </source>
</evidence>
<evidence type="ECO:0000256" key="3">
    <source>
        <dbReference type="ARBA" id="ARBA00007058"/>
    </source>
</evidence>
<reference evidence="11 12" key="1">
    <citation type="submission" date="2016-07" db="EMBL/GenBank/DDBJ databases">
        <title>Pervasive Adenine N6-methylation of Active Genes in Fungi.</title>
        <authorList>
            <consortium name="DOE Joint Genome Institute"/>
            <person name="Mondo S.J."/>
            <person name="Dannebaum R.O."/>
            <person name="Kuo R.C."/>
            <person name="Labutti K."/>
            <person name="Haridas S."/>
            <person name="Kuo A."/>
            <person name="Salamov A."/>
            <person name="Ahrendt S.R."/>
            <person name="Lipzen A."/>
            <person name="Sullivan W."/>
            <person name="Andreopoulos W.B."/>
            <person name="Clum A."/>
            <person name="Lindquist E."/>
            <person name="Daum C."/>
            <person name="Ramamoorthy G.K."/>
            <person name="Gryganskyi A."/>
            <person name="Culley D."/>
            <person name="Magnuson J.K."/>
            <person name="James T.Y."/>
            <person name="O'Malley M.A."/>
            <person name="Stajich J.E."/>
            <person name="Spatafora J.W."/>
            <person name="Visel A."/>
            <person name="Grigoriev I.V."/>
        </authorList>
    </citation>
    <scope>NUCLEOTIDE SEQUENCE [LARGE SCALE GENOMIC DNA]</scope>
    <source>
        <strain evidence="11 12">NRRL 3301</strain>
    </source>
</reference>
<dbReference type="STRING" id="101127.A0A1X2GRX6"/>
<dbReference type="GO" id="GO:1990516">
    <property type="term" value="P:ribonucleotide excision repair"/>
    <property type="evidence" value="ECO:0007669"/>
    <property type="project" value="EnsemblFungi"/>
</dbReference>
<dbReference type="GO" id="GO:0032299">
    <property type="term" value="C:ribonuclease H2 complex"/>
    <property type="evidence" value="ECO:0007669"/>
    <property type="project" value="EnsemblFungi"/>
</dbReference>
<keyword evidence="4 8" id="KW-0540">Nuclease</keyword>
<dbReference type="PROSITE" id="PS51975">
    <property type="entry name" value="RNASE_H_2"/>
    <property type="match status" value="1"/>
</dbReference>
<dbReference type="Pfam" id="PF01351">
    <property type="entry name" value="RNase_HII"/>
    <property type="match status" value="1"/>
</dbReference>
<feature type="binding site" evidence="8">
    <location>
        <position position="53"/>
    </location>
    <ligand>
        <name>a divalent metal cation</name>
        <dbReference type="ChEBI" id="CHEBI:60240"/>
    </ligand>
</feature>
<dbReference type="Gene3D" id="1.10.10.460">
    <property type="entry name" value="Ribonuclease hii. Domain 2"/>
    <property type="match status" value="1"/>
</dbReference>
<dbReference type="FunFam" id="3.30.420.10:FF:000016">
    <property type="entry name" value="Ribonuclease"/>
    <property type="match status" value="1"/>
</dbReference>
<dbReference type="Gene3D" id="3.30.420.10">
    <property type="entry name" value="Ribonuclease H-like superfamily/Ribonuclease H"/>
    <property type="match status" value="1"/>
</dbReference>
<comment type="catalytic activity">
    <reaction evidence="1 8 9">
        <text>Endonucleolytic cleavage to 5'-phosphomonoester.</text>
        <dbReference type="EC" id="3.1.26.4"/>
    </reaction>
</comment>
<comment type="caution">
    <text evidence="11">The sequence shown here is derived from an EMBL/GenBank/DDBJ whole genome shotgun (WGS) entry which is preliminary data.</text>
</comment>
<dbReference type="GO" id="GO:0005634">
    <property type="term" value="C:nucleus"/>
    <property type="evidence" value="ECO:0007669"/>
    <property type="project" value="EnsemblFungi"/>
</dbReference>
<dbReference type="GO" id="GO:0004523">
    <property type="term" value="F:RNA-DNA hybrid ribonuclease activity"/>
    <property type="evidence" value="ECO:0007669"/>
    <property type="project" value="UniProtKB-UniRule"/>
</dbReference>
<feature type="domain" description="RNase H type-2" evidence="10">
    <location>
        <begin position="46"/>
        <end position="270"/>
    </location>
</feature>
<dbReference type="InterPro" id="IPR004649">
    <property type="entry name" value="RNase_H2_suA"/>
</dbReference>
<proteinExistence type="inferred from homology"/>
<protein>
    <recommendedName>
        <fullName evidence="9">Ribonuclease</fullName>
        <ecNumber evidence="9">3.1.26.4</ecNumber>
    </recommendedName>
</protein>
<dbReference type="EC" id="3.1.26.4" evidence="9"/>
<dbReference type="FunFam" id="1.10.10.460:FF:000001">
    <property type="entry name" value="Ribonuclease"/>
    <property type="match status" value="1"/>
</dbReference>
<evidence type="ECO:0000313" key="11">
    <source>
        <dbReference type="EMBL" id="ORX59017.1"/>
    </source>
</evidence>
<dbReference type="OrthoDB" id="7462577at2759"/>
<keyword evidence="6 8" id="KW-0255">Endonuclease</keyword>
<sequence length="317" mass="35540">MTDHQDPASSPDAPVFTMPSVTLPLLDSYTYISPTPSHLPGNMDEPCVLGVDEAGRGPCLGAMVYAVSFCPLSRYDEFKALGFDDSKKLTAERRDNLAKVILDSQDYVGWAVKVISPQDISTSMHNRSTLVNLNQLAHDATIELIGKVMDERINLTQIYVDPVGPSKSYQAKLSKYFPGVQITVEPKADALYPIVSAASICAKVTRDQILEQWQWTEKGLDCSMDFGSGYPSDPNTVKWLDRNQVPFFGYPSLIRFSWKTIHHRLVTTTCEWSDDEEAAEKKPRKSIKRLLSTETKQDSHYEKGQFYKSFRLASVAL</sequence>
<comment type="similarity">
    <text evidence="3">Belongs to the RNase HII family. Eukaryotic subfamily.</text>
</comment>
<evidence type="ECO:0000256" key="8">
    <source>
        <dbReference type="PROSITE-ProRule" id="PRU01319"/>
    </source>
</evidence>
<keyword evidence="5 8" id="KW-0479">Metal-binding</keyword>
<evidence type="ECO:0000256" key="5">
    <source>
        <dbReference type="ARBA" id="ARBA00022723"/>
    </source>
</evidence>